<evidence type="ECO:0008006" key="3">
    <source>
        <dbReference type="Google" id="ProtNLM"/>
    </source>
</evidence>
<dbReference type="Proteomes" id="UP000636755">
    <property type="component" value="Unassembled WGS sequence"/>
</dbReference>
<evidence type="ECO:0000313" key="2">
    <source>
        <dbReference type="Proteomes" id="UP000636755"/>
    </source>
</evidence>
<protein>
    <recommendedName>
        <fullName evidence="3">Phage protein</fullName>
    </recommendedName>
</protein>
<comment type="caution">
    <text evidence="1">The sequence shown here is derived from an EMBL/GenBank/DDBJ whole genome shotgun (WGS) entry which is preliminary data.</text>
</comment>
<reference evidence="1 2" key="1">
    <citation type="submission" date="2020-08" db="EMBL/GenBank/DDBJ databases">
        <title>Genome public.</title>
        <authorList>
            <person name="Liu C."/>
            <person name="Sun Q."/>
        </authorList>
    </citation>
    <scope>NUCLEOTIDE SEQUENCE [LARGE SCALE GENOMIC DNA]</scope>
    <source>
        <strain evidence="1 2">NSJ-71</strain>
    </source>
</reference>
<evidence type="ECO:0000313" key="1">
    <source>
        <dbReference type="EMBL" id="MBC5728916.1"/>
    </source>
</evidence>
<organism evidence="1 2">
    <name type="scientific">Ruminococcus intestinalis</name>
    <dbReference type="NCBI Taxonomy" id="2763066"/>
    <lineage>
        <taxon>Bacteria</taxon>
        <taxon>Bacillati</taxon>
        <taxon>Bacillota</taxon>
        <taxon>Clostridia</taxon>
        <taxon>Eubacteriales</taxon>
        <taxon>Oscillospiraceae</taxon>
        <taxon>Ruminococcus</taxon>
    </lineage>
</organism>
<accession>A0ABR7HN01</accession>
<keyword evidence="2" id="KW-1185">Reference proteome</keyword>
<name>A0ABR7HN01_9FIRM</name>
<sequence>MREFLKGEDITVLKNGNILGGIISVETQKNSTVYGVKQYMSDSVSCAHTKDEYTVTIEMNVPSREGFLKESRMDSIELKTADGSETYRNCTVKSAWCRHKSADFSILKMVLGCEKREVT</sequence>
<dbReference type="RefSeq" id="WP_022235609.1">
    <property type="nucleotide sequence ID" value="NZ_JACOPS010000005.1"/>
</dbReference>
<dbReference type="EMBL" id="JACOPS010000005">
    <property type="protein sequence ID" value="MBC5728916.1"/>
    <property type="molecule type" value="Genomic_DNA"/>
</dbReference>
<proteinExistence type="predicted"/>
<gene>
    <name evidence="1" type="ORF">H8R91_10385</name>
</gene>